<dbReference type="RefSeq" id="XP_022081055.1">
    <property type="nucleotide sequence ID" value="XM_022225363.1"/>
</dbReference>
<sequence>MIARCVLPVLVILAGLSWCSDAAPAQLASSFIASLGELSKRAKRESPPVLPIEDVPLKIREMQVSSSVTARFTKTVVECTVANDAHQSQEVNFYMELPKEAFISGFLM</sequence>
<proteinExistence type="predicted"/>
<dbReference type="AlphaFoldDB" id="A0A8B7XM59"/>
<evidence type="ECO:0000259" key="2">
    <source>
        <dbReference type="PROSITE" id="PS51468"/>
    </source>
</evidence>
<dbReference type="OrthoDB" id="299997at2759"/>
<accession>A0A8B7XM59</accession>
<dbReference type="PANTHER" id="PTHR10338:SF108">
    <property type="entry name" value="INTER-ALPHA-TRYPSIN INHIBITOR HEAVY CHAIN H4-LIKE PROTEIN"/>
    <property type="match status" value="1"/>
</dbReference>
<feature type="signal peptide" evidence="1">
    <location>
        <begin position="1"/>
        <end position="22"/>
    </location>
</feature>
<keyword evidence="1" id="KW-0732">Signal</keyword>
<dbReference type="InterPro" id="IPR013694">
    <property type="entry name" value="VIT"/>
</dbReference>
<dbReference type="Proteomes" id="UP000694845">
    <property type="component" value="Unplaced"/>
</dbReference>
<dbReference type="InterPro" id="IPR050934">
    <property type="entry name" value="ITIH"/>
</dbReference>
<organism evidence="3 4">
    <name type="scientific">Acanthaster planci</name>
    <name type="common">Crown-of-thorns starfish</name>
    <dbReference type="NCBI Taxonomy" id="133434"/>
    <lineage>
        <taxon>Eukaryota</taxon>
        <taxon>Metazoa</taxon>
        <taxon>Echinodermata</taxon>
        <taxon>Eleutherozoa</taxon>
        <taxon>Asterozoa</taxon>
        <taxon>Asteroidea</taxon>
        <taxon>Valvatacea</taxon>
        <taxon>Valvatida</taxon>
        <taxon>Acanthasteridae</taxon>
        <taxon>Acanthaster</taxon>
    </lineage>
</organism>
<evidence type="ECO:0000313" key="3">
    <source>
        <dbReference type="Proteomes" id="UP000694845"/>
    </source>
</evidence>
<reference evidence="4" key="1">
    <citation type="submission" date="2025-08" db="UniProtKB">
        <authorList>
            <consortium name="RefSeq"/>
        </authorList>
    </citation>
    <scope>IDENTIFICATION</scope>
</reference>
<keyword evidence="3" id="KW-1185">Reference proteome</keyword>
<feature type="domain" description="VIT" evidence="2">
    <location>
        <begin position="43"/>
        <end position="108"/>
    </location>
</feature>
<dbReference type="Pfam" id="PF08487">
    <property type="entry name" value="VIT"/>
    <property type="match status" value="1"/>
</dbReference>
<name>A0A8B7XM59_ACAPL</name>
<evidence type="ECO:0000256" key="1">
    <source>
        <dbReference type="SAM" id="SignalP"/>
    </source>
</evidence>
<feature type="chain" id="PRO_5034365409" evidence="1">
    <location>
        <begin position="23"/>
        <end position="108"/>
    </location>
</feature>
<dbReference type="GeneID" id="110974045"/>
<evidence type="ECO:0000313" key="4">
    <source>
        <dbReference type="RefSeq" id="XP_022081055.1"/>
    </source>
</evidence>
<dbReference type="KEGG" id="aplc:110974045"/>
<protein>
    <submittedName>
        <fullName evidence="4">Inter-alpha-trypsin inhibitor heavy chain H5-like</fullName>
    </submittedName>
</protein>
<gene>
    <name evidence="4" type="primary">LOC110974045</name>
</gene>
<dbReference type="PANTHER" id="PTHR10338">
    <property type="entry name" value="INTER-ALPHA-TRYPSIN INHIBITOR HEAVY CHAIN FAMILY MEMBER"/>
    <property type="match status" value="1"/>
</dbReference>
<dbReference type="PROSITE" id="PS51468">
    <property type="entry name" value="VIT"/>
    <property type="match status" value="1"/>
</dbReference>